<evidence type="ECO:0000256" key="1">
    <source>
        <dbReference type="SAM" id="MobiDB-lite"/>
    </source>
</evidence>
<dbReference type="EMBL" id="LELG01000201">
    <property type="protein sequence ID" value="KMQ79993.1"/>
    <property type="molecule type" value="Genomic_DNA"/>
</dbReference>
<protein>
    <submittedName>
        <fullName evidence="2">Resolvase</fullName>
    </submittedName>
</protein>
<feature type="region of interest" description="Disordered" evidence="1">
    <location>
        <begin position="44"/>
        <end position="81"/>
    </location>
</feature>
<name>A0ABR5HKQ3_9BURK</name>
<dbReference type="Proteomes" id="UP000242951">
    <property type="component" value="Unassembled WGS sequence"/>
</dbReference>
<evidence type="ECO:0000313" key="3">
    <source>
        <dbReference type="Proteomes" id="UP000242951"/>
    </source>
</evidence>
<accession>A0ABR5HKQ3</accession>
<reference evidence="2 3" key="1">
    <citation type="submission" date="2015-06" db="EMBL/GenBank/DDBJ databases">
        <title>Comparative genomics of Burkholderia leaf nodule symbionts.</title>
        <authorList>
            <person name="Carlier A."/>
            <person name="Eberl L."/>
            <person name="Pinto-Carbo M."/>
        </authorList>
    </citation>
    <scope>NUCLEOTIDE SEQUENCE [LARGE SCALE GENOMIC DNA]</scope>
    <source>
        <strain evidence="2 3">UZHbot3</strain>
    </source>
</reference>
<gene>
    <name evidence="2" type="ORF">BPMI_02213c</name>
</gene>
<organism evidence="2 3">
    <name type="scientific">Candidatus Burkholderia pumila</name>
    <dbReference type="NCBI Taxonomy" id="1090375"/>
    <lineage>
        <taxon>Bacteria</taxon>
        <taxon>Pseudomonadati</taxon>
        <taxon>Pseudomonadota</taxon>
        <taxon>Betaproteobacteria</taxon>
        <taxon>Burkholderiales</taxon>
        <taxon>Burkholderiaceae</taxon>
        <taxon>Burkholderia</taxon>
    </lineage>
</organism>
<sequence>MPGVVDLSELAGEAKGVAKIVLKSVQEMLLKLALQIVRGTTRTAANARGRASSLHGRPASTKTKEGHTLKTARPMRGSSRCAEPASITKTADLAACSVSQVKRVWAMREADAE</sequence>
<proteinExistence type="predicted"/>
<keyword evidence="3" id="KW-1185">Reference proteome</keyword>
<evidence type="ECO:0000313" key="2">
    <source>
        <dbReference type="EMBL" id="KMQ79993.1"/>
    </source>
</evidence>
<comment type="caution">
    <text evidence="2">The sequence shown here is derived from an EMBL/GenBank/DDBJ whole genome shotgun (WGS) entry which is preliminary data.</text>
</comment>